<evidence type="ECO:0000313" key="3">
    <source>
        <dbReference type="Proteomes" id="UP000720189"/>
    </source>
</evidence>
<dbReference type="AlphaFoldDB" id="A0A9P9FXZ4"/>
<proteinExistence type="predicted"/>
<dbReference type="OrthoDB" id="5077844at2759"/>
<protein>
    <recommendedName>
        <fullName evidence="1">JmjC domain-containing protein</fullName>
    </recommendedName>
</protein>
<dbReference type="PROSITE" id="PS51184">
    <property type="entry name" value="JMJC"/>
    <property type="match status" value="1"/>
</dbReference>
<gene>
    <name evidence="2" type="ORF">BKA55DRAFT_546266</name>
</gene>
<dbReference type="Proteomes" id="UP000720189">
    <property type="component" value="Unassembled WGS sequence"/>
</dbReference>
<evidence type="ECO:0000313" key="2">
    <source>
        <dbReference type="EMBL" id="KAH7220486.1"/>
    </source>
</evidence>
<keyword evidence="3" id="KW-1185">Reference proteome</keyword>
<dbReference type="RefSeq" id="XP_046042090.1">
    <property type="nucleotide sequence ID" value="XM_046190895.1"/>
</dbReference>
<accession>A0A9P9FXZ4</accession>
<dbReference type="EMBL" id="JAGMUX010000028">
    <property type="protein sequence ID" value="KAH7220486.1"/>
    <property type="molecule type" value="Genomic_DNA"/>
</dbReference>
<sequence>MPLVKLTPESQPSVNKNIGYHNNIFHASRVYATPTCHQQASVASTRAPPDAKKSSISIRNFFTCSTSLARKTSKFRPRVLCKHKAAPLSFYCLAIVSSQSAMFQWNGPPINDLFQRPQSPECRRRLQPHHTRKGPVGTPLLKMTMSNKYYTTIPSRIRDTVDRKGNVTRHTPFFEKTLSQVRDKFLKGTPEDEMWNVLTMVQNIEFMLLSEGGNNTASHVDDFAPVIFITCHRGPVGIGWIPLTWQDRLKWEHDPTSVKRQARYLVLHPGQTVYMPPGTIHSVFRKHGVPILITGGEVLTWAGLRRWPCLLKHQELCETEPDVTPDSAEKWVACLFEVVRQRREAQDWDMLDSAQNVWIITSSSQPEHISSAQSTDLNPM</sequence>
<comment type="caution">
    <text evidence="2">The sequence shown here is derived from an EMBL/GenBank/DDBJ whole genome shotgun (WGS) entry which is preliminary data.</text>
</comment>
<feature type="domain" description="JmjC" evidence="1">
    <location>
        <begin position="178"/>
        <end position="315"/>
    </location>
</feature>
<dbReference type="InterPro" id="IPR003347">
    <property type="entry name" value="JmjC_dom"/>
</dbReference>
<name>A0A9P9FXZ4_FUSRE</name>
<evidence type="ECO:0000259" key="1">
    <source>
        <dbReference type="PROSITE" id="PS51184"/>
    </source>
</evidence>
<reference evidence="2" key="1">
    <citation type="journal article" date="2021" name="Nat. Commun.">
        <title>Genetic determinants of endophytism in the Arabidopsis root mycobiome.</title>
        <authorList>
            <person name="Mesny F."/>
            <person name="Miyauchi S."/>
            <person name="Thiergart T."/>
            <person name="Pickel B."/>
            <person name="Atanasova L."/>
            <person name="Karlsson M."/>
            <person name="Huettel B."/>
            <person name="Barry K.W."/>
            <person name="Haridas S."/>
            <person name="Chen C."/>
            <person name="Bauer D."/>
            <person name="Andreopoulos W."/>
            <person name="Pangilinan J."/>
            <person name="LaButti K."/>
            <person name="Riley R."/>
            <person name="Lipzen A."/>
            <person name="Clum A."/>
            <person name="Drula E."/>
            <person name="Henrissat B."/>
            <person name="Kohler A."/>
            <person name="Grigoriev I.V."/>
            <person name="Martin F.M."/>
            <person name="Hacquard S."/>
        </authorList>
    </citation>
    <scope>NUCLEOTIDE SEQUENCE</scope>
    <source>
        <strain evidence="2">MPI-CAGE-AT-0023</strain>
    </source>
</reference>
<dbReference type="GeneID" id="70220849"/>
<dbReference type="SUPFAM" id="SSF51197">
    <property type="entry name" value="Clavaminate synthase-like"/>
    <property type="match status" value="1"/>
</dbReference>
<organism evidence="2 3">
    <name type="scientific">Fusarium redolens</name>
    <dbReference type="NCBI Taxonomy" id="48865"/>
    <lineage>
        <taxon>Eukaryota</taxon>
        <taxon>Fungi</taxon>
        <taxon>Dikarya</taxon>
        <taxon>Ascomycota</taxon>
        <taxon>Pezizomycotina</taxon>
        <taxon>Sordariomycetes</taxon>
        <taxon>Hypocreomycetidae</taxon>
        <taxon>Hypocreales</taxon>
        <taxon>Nectriaceae</taxon>
        <taxon>Fusarium</taxon>
        <taxon>Fusarium redolens species complex</taxon>
    </lineage>
</organism>